<proteinExistence type="predicted"/>
<reference evidence="7" key="2">
    <citation type="submission" date="2003-03" db="EMBL/GenBank/DDBJ databases">
        <authorList>
            <person name="German Neurospora genome project"/>
        </authorList>
    </citation>
    <scope>NUCLEOTIDE SEQUENCE</scope>
</reference>
<keyword evidence="2" id="KW-0863">Zinc-finger</keyword>
<feature type="region of interest" description="Disordered" evidence="5">
    <location>
        <begin position="472"/>
        <end position="507"/>
    </location>
</feature>
<feature type="zinc finger region" description="UBR-type" evidence="4">
    <location>
        <begin position="73"/>
        <end position="151"/>
    </location>
</feature>
<dbReference type="EMBL" id="BX294026">
    <property type="protein sequence ID" value="CAD71056.1"/>
    <property type="molecule type" value="Genomic_DNA"/>
</dbReference>
<dbReference type="VEuPathDB" id="FungiDB:NCU04328"/>
<keyword evidence="3" id="KW-0862">Zinc</keyword>
<evidence type="ECO:0000256" key="4">
    <source>
        <dbReference type="PROSITE-ProRule" id="PRU00508"/>
    </source>
</evidence>
<feature type="compositionally biased region" description="Basic and acidic residues" evidence="5">
    <location>
        <begin position="238"/>
        <end position="247"/>
    </location>
</feature>
<dbReference type="InterPro" id="IPR003126">
    <property type="entry name" value="Znf_UBR"/>
</dbReference>
<feature type="region of interest" description="Disordered" evidence="5">
    <location>
        <begin position="238"/>
        <end position="290"/>
    </location>
</feature>
<sequence length="595" mass="64804">MDPQPAQQPAEATPDGHGAPAPVALTKTRTESFSAKSENSQTAADFIRDQMQLEADAREALPYSILTSHQSIETCTKPLGPLRQAVFSCLTCNPPPADPKAPYNAAGICYSCSVQCHGEHTLVEIFAKRNFTCDCGTTRFPPTSPCNLRINEETGTKGGVHSEEPDVNNKYNHNFRNRFCGCECDYDPFEQKGTMFQCLGLGTAETGGCGEDWYHPGCIVGLGPDWFEKMDKKDKPKSAALKTEVKTENGALPTIAEDETTEQNGAHAEEAEEDEDEDDDPPPPPGFPADDDFEGFICYKCVEAYPWIKRYAGTEGFLPPVYLKKEEQTISTTSELKVNGNSSSKKRKASDEDNEHIEESQEKKPKTDETVHSTTTAITTTESLTTNGSSTITSTTNTTTLTTTDSSTTTPHPNPNPKPCLLSSLPPPPSQTSQNSPFSLFFTTPSFRSLLCHCPHCFPLLIPHPHLLEEEDTYEPPVSETSSSSPSHSLHGGGGGGSSSKGSGSVLERGESALRNIDRVRAIEGVMAYNHLKDKLKPFFREFAESGRAVSAEDIKAYFAKLRGDDEVRTGGSGEMEEEEEKGVNGDGRKEQDGY</sequence>
<feature type="domain" description="UBR-type" evidence="6">
    <location>
        <begin position="73"/>
        <end position="151"/>
    </location>
</feature>
<accession>Q871F0</accession>
<feature type="region of interest" description="Disordered" evidence="5">
    <location>
        <begin position="329"/>
        <end position="437"/>
    </location>
</feature>
<feature type="compositionally biased region" description="Basic and acidic residues" evidence="5">
    <location>
        <begin position="582"/>
        <end position="595"/>
    </location>
</feature>
<dbReference type="GO" id="GO:0008270">
    <property type="term" value="F:zinc ion binding"/>
    <property type="evidence" value="ECO:0007669"/>
    <property type="project" value="UniProtKB-KW"/>
</dbReference>
<dbReference type="InterPro" id="IPR040204">
    <property type="entry name" value="UBR7"/>
</dbReference>
<dbReference type="PANTHER" id="PTHR13513">
    <property type="entry name" value="E3 UBIQUITIN-PROTEIN LIGASE UBR7"/>
    <property type="match status" value="1"/>
</dbReference>
<dbReference type="SMART" id="SM00396">
    <property type="entry name" value="ZnF_UBR1"/>
    <property type="match status" value="1"/>
</dbReference>
<evidence type="ECO:0000259" key="6">
    <source>
        <dbReference type="PROSITE" id="PS51157"/>
    </source>
</evidence>
<evidence type="ECO:0000256" key="3">
    <source>
        <dbReference type="ARBA" id="ARBA00022833"/>
    </source>
</evidence>
<feature type="compositionally biased region" description="Basic and acidic residues" evidence="5">
    <location>
        <begin position="357"/>
        <end position="371"/>
    </location>
</feature>
<feature type="compositionally biased region" description="Low complexity" evidence="5">
    <location>
        <begin position="1"/>
        <end position="12"/>
    </location>
</feature>
<dbReference type="AlphaFoldDB" id="Q871F0"/>
<evidence type="ECO:0000256" key="5">
    <source>
        <dbReference type="SAM" id="MobiDB-lite"/>
    </source>
</evidence>
<evidence type="ECO:0000313" key="7">
    <source>
        <dbReference type="EMBL" id="CAD71056.1"/>
    </source>
</evidence>
<dbReference type="GO" id="GO:0061630">
    <property type="term" value="F:ubiquitin protein ligase activity"/>
    <property type="evidence" value="ECO:0007669"/>
    <property type="project" value="InterPro"/>
</dbReference>
<protein>
    <submittedName>
        <fullName evidence="7">Uncharacterized protein B7H23.310</fullName>
    </submittedName>
</protein>
<feature type="compositionally biased region" description="Acidic residues" evidence="5">
    <location>
        <begin position="270"/>
        <end position="281"/>
    </location>
</feature>
<feature type="region of interest" description="Disordered" evidence="5">
    <location>
        <begin position="1"/>
        <end position="41"/>
    </location>
</feature>
<organism evidence="7">
    <name type="scientific">Neurospora crassa</name>
    <dbReference type="NCBI Taxonomy" id="5141"/>
    <lineage>
        <taxon>Eukaryota</taxon>
        <taxon>Fungi</taxon>
        <taxon>Dikarya</taxon>
        <taxon>Ascomycota</taxon>
        <taxon>Pezizomycotina</taxon>
        <taxon>Sordariomycetes</taxon>
        <taxon>Sordariomycetidae</taxon>
        <taxon>Sordariales</taxon>
        <taxon>Sordariaceae</taxon>
        <taxon>Neurospora</taxon>
    </lineage>
</organism>
<gene>
    <name evidence="7" type="primary">B7H23.310</name>
</gene>
<feature type="compositionally biased region" description="Polar residues" evidence="5">
    <location>
        <begin position="329"/>
        <end position="343"/>
    </location>
</feature>
<reference evidence="7" key="1">
    <citation type="submission" date="2003-03" db="EMBL/GenBank/DDBJ databases">
        <authorList>
            <person name="Schulte U."/>
            <person name="Aign V."/>
            <person name="Hoheisel J."/>
            <person name="Brandt P."/>
            <person name="Fartmann B."/>
            <person name="Holland R."/>
            <person name="Nyakatura G."/>
            <person name="Mewes H.W."/>
            <person name="Mannhaupt G."/>
        </authorList>
    </citation>
    <scope>NUCLEOTIDE SEQUENCE</scope>
</reference>
<feature type="region of interest" description="Disordered" evidence="5">
    <location>
        <begin position="566"/>
        <end position="595"/>
    </location>
</feature>
<dbReference type="InterPro" id="IPR047506">
    <property type="entry name" value="UBR7-like_UBR-box"/>
</dbReference>
<dbReference type="Pfam" id="PF02207">
    <property type="entry name" value="zf-UBR"/>
    <property type="match status" value="1"/>
</dbReference>
<evidence type="ECO:0000256" key="1">
    <source>
        <dbReference type="ARBA" id="ARBA00022723"/>
    </source>
</evidence>
<feature type="compositionally biased region" description="Polar residues" evidence="5">
    <location>
        <begin position="31"/>
        <end position="41"/>
    </location>
</feature>
<dbReference type="GO" id="GO:0005737">
    <property type="term" value="C:cytoplasm"/>
    <property type="evidence" value="ECO:0007669"/>
    <property type="project" value="TreeGrafter"/>
</dbReference>
<feature type="compositionally biased region" description="Low complexity" evidence="5">
    <location>
        <begin position="372"/>
        <end position="410"/>
    </location>
</feature>
<dbReference type="PANTHER" id="PTHR13513:SF9">
    <property type="entry name" value="E3 UBIQUITIN-PROTEIN LIGASE UBR7-RELATED"/>
    <property type="match status" value="1"/>
</dbReference>
<dbReference type="PROSITE" id="PS51157">
    <property type="entry name" value="ZF_UBR"/>
    <property type="match status" value="1"/>
</dbReference>
<name>Q871F0_NEUCS</name>
<dbReference type="CDD" id="cd19677">
    <property type="entry name" value="UBR-box_UBR7"/>
    <property type="match status" value="1"/>
</dbReference>
<keyword evidence="1" id="KW-0479">Metal-binding</keyword>
<evidence type="ECO:0000256" key="2">
    <source>
        <dbReference type="ARBA" id="ARBA00022771"/>
    </source>
</evidence>